<feature type="region of interest" description="Disordered" evidence="1">
    <location>
        <begin position="1"/>
        <end position="30"/>
    </location>
</feature>
<accession>A0A3S4ZRZ0</accession>
<dbReference type="AlphaFoldDB" id="A0A3S4ZRZ0"/>
<proteinExistence type="predicted"/>
<sequence>MRVRRPGHTTHSPRHTYALATGHSRQARPPNSIWLIGRNAQTVTGLQTVVCTHTSAQADKDIRPPCGPRRQVVCSPGFGANSRRKCESYGDRPQLWPANLDIM</sequence>
<comment type="caution">
    <text evidence="2">The sequence shown here is derived from an EMBL/GenBank/DDBJ whole genome shotgun (WGS) entry which is preliminary data.</text>
</comment>
<protein>
    <submittedName>
        <fullName evidence="2">Uncharacterized protein</fullName>
    </submittedName>
</protein>
<dbReference type="EMBL" id="CAAALY010009007">
    <property type="protein sequence ID" value="VEL10438.1"/>
    <property type="molecule type" value="Genomic_DNA"/>
</dbReference>
<evidence type="ECO:0000256" key="1">
    <source>
        <dbReference type="SAM" id="MobiDB-lite"/>
    </source>
</evidence>
<gene>
    <name evidence="2" type="ORF">PXEA_LOCUS3878</name>
</gene>
<evidence type="ECO:0000313" key="2">
    <source>
        <dbReference type="EMBL" id="VEL10438.1"/>
    </source>
</evidence>
<name>A0A3S4ZRZ0_9PLAT</name>
<organism evidence="2 3">
    <name type="scientific">Protopolystoma xenopodis</name>
    <dbReference type="NCBI Taxonomy" id="117903"/>
    <lineage>
        <taxon>Eukaryota</taxon>
        <taxon>Metazoa</taxon>
        <taxon>Spiralia</taxon>
        <taxon>Lophotrochozoa</taxon>
        <taxon>Platyhelminthes</taxon>
        <taxon>Monogenea</taxon>
        <taxon>Polyopisthocotylea</taxon>
        <taxon>Polystomatidea</taxon>
        <taxon>Polystomatidae</taxon>
        <taxon>Protopolystoma</taxon>
    </lineage>
</organism>
<reference evidence="2" key="1">
    <citation type="submission" date="2018-11" db="EMBL/GenBank/DDBJ databases">
        <authorList>
            <consortium name="Pathogen Informatics"/>
        </authorList>
    </citation>
    <scope>NUCLEOTIDE SEQUENCE</scope>
</reference>
<evidence type="ECO:0000313" key="3">
    <source>
        <dbReference type="Proteomes" id="UP000784294"/>
    </source>
</evidence>
<dbReference type="Proteomes" id="UP000784294">
    <property type="component" value="Unassembled WGS sequence"/>
</dbReference>
<keyword evidence="3" id="KW-1185">Reference proteome</keyword>
<feature type="compositionally biased region" description="Basic residues" evidence="1">
    <location>
        <begin position="1"/>
        <end position="14"/>
    </location>
</feature>